<evidence type="ECO:0000256" key="1">
    <source>
        <dbReference type="SAM" id="MobiDB-lite"/>
    </source>
</evidence>
<sequence>MQVQPGYFLEAVSPTGQRTQQKISRQSRAVSPWEFTMFILPLLVAFLPLQDNDVSPTAAEIVVTGERVEKAQKALDQCRAKNCPLRDDILLSLTLADAQFLEGDYRNSRRTLMAAKRRNARFASHYPLEVAALHRATGRLHSLNGKPERALGRGADAVDALRTRYDPVSREVLLQRLSNGDGLVRTHEIEAGLARYADVARAAERAGLLDIQGLAMLRRAMLLTSMAESIWSYRALAERARAAILDNRDPRFLPFRNAVRIMPVREAKGEEVRKAVIDAVMAQLEPDPSPRPNPLLVYQPSLRIEDFHFGLASGTSDPAFVDISFRILPSGETADIHLINLIGPVAPLWTDIVMKAIAQRRYAPMANADGQLRLERTSFVSDVIGGTSPGGGGGINALGSNSDSMMRAADSAPSRMPHRSAQRRLEIMDLTPKLKPDADPEIPPAASMN</sequence>
<organism evidence="2 3">
    <name type="scientific">Sphingomonas yabuuchiae</name>
    <dbReference type="NCBI Taxonomy" id="172044"/>
    <lineage>
        <taxon>Bacteria</taxon>
        <taxon>Pseudomonadati</taxon>
        <taxon>Pseudomonadota</taxon>
        <taxon>Alphaproteobacteria</taxon>
        <taxon>Sphingomonadales</taxon>
        <taxon>Sphingomonadaceae</taxon>
        <taxon>Sphingomonas</taxon>
    </lineage>
</organism>
<proteinExistence type="predicted"/>
<evidence type="ECO:0000313" key="3">
    <source>
        <dbReference type="Proteomes" id="UP000584663"/>
    </source>
</evidence>
<accession>A0ABR6KCJ5</accession>
<gene>
    <name evidence="2" type="ORF">GGQ89_002472</name>
</gene>
<reference evidence="2 3" key="1">
    <citation type="submission" date="2020-08" db="EMBL/GenBank/DDBJ databases">
        <title>Genomic Encyclopedia of Type Strains, Phase IV (KMG-IV): sequencing the most valuable type-strain genomes for metagenomic binning, comparative biology and taxonomic classification.</title>
        <authorList>
            <person name="Goeker M."/>
        </authorList>
    </citation>
    <scope>NUCLEOTIDE SEQUENCE [LARGE SCALE GENOMIC DNA]</scope>
    <source>
        <strain evidence="2 3">DSM 14562</strain>
    </source>
</reference>
<feature type="region of interest" description="Disordered" evidence="1">
    <location>
        <begin position="390"/>
        <end position="421"/>
    </location>
</feature>
<dbReference type="Proteomes" id="UP000584663">
    <property type="component" value="Unassembled WGS sequence"/>
</dbReference>
<keyword evidence="3" id="KW-1185">Reference proteome</keyword>
<name>A0ABR6KCJ5_9SPHN</name>
<evidence type="ECO:0000313" key="2">
    <source>
        <dbReference type="EMBL" id="MBB4610242.1"/>
    </source>
</evidence>
<protein>
    <submittedName>
        <fullName evidence="2">Uncharacterized protein</fullName>
    </submittedName>
</protein>
<dbReference type="EMBL" id="JACHNX010000009">
    <property type="protein sequence ID" value="MBB4610242.1"/>
    <property type="molecule type" value="Genomic_DNA"/>
</dbReference>
<comment type="caution">
    <text evidence="2">The sequence shown here is derived from an EMBL/GenBank/DDBJ whole genome shotgun (WGS) entry which is preliminary data.</text>
</comment>
<dbReference type="RefSeq" id="WP_184105985.1">
    <property type="nucleotide sequence ID" value="NZ_JACHNX010000009.1"/>
</dbReference>